<keyword evidence="6" id="KW-0560">Oxidoreductase</keyword>
<keyword evidence="9" id="KW-1185">Reference proteome</keyword>
<evidence type="ECO:0008006" key="10">
    <source>
        <dbReference type="Google" id="ProtNLM"/>
    </source>
</evidence>
<proteinExistence type="inferred from homology"/>
<dbReference type="InterPro" id="IPR000960">
    <property type="entry name" value="Flavin_mOase"/>
</dbReference>
<dbReference type="InterPro" id="IPR050346">
    <property type="entry name" value="FMO-like"/>
</dbReference>
<evidence type="ECO:0000256" key="6">
    <source>
        <dbReference type="ARBA" id="ARBA00023002"/>
    </source>
</evidence>
<evidence type="ECO:0000313" key="9">
    <source>
        <dbReference type="Proteomes" id="UP000736672"/>
    </source>
</evidence>
<dbReference type="EMBL" id="JAGTJS010000021">
    <property type="protein sequence ID" value="KAH7239700.1"/>
    <property type="molecule type" value="Genomic_DNA"/>
</dbReference>
<evidence type="ECO:0000313" key="8">
    <source>
        <dbReference type="EMBL" id="KAH7239700.1"/>
    </source>
</evidence>
<comment type="caution">
    <text evidence="8">The sequence shown here is derived from an EMBL/GenBank/DDBJ whole genome shotgun (WGS) entry which is preliminary data.</text>
</comment>
<dbReference type="Pfam" id="PF00743">
    <property type="entry name" value="FMO-like"/>
    <property type="match status" value="2"/>
</dbReference>
<sequence>MSSPKKLRVSRVAVIGAGASGLAALRYLLAEKKFTYVQAFEQRATPGGVWNYTSLAKEDNFHVPREHPSSHPDEAISVEDGKRFEFITPVYEQLETNIPNTLMNFTDEKFPAGTPLFPRHETVLQYLKGYAEDVKSYIQFQAQVLDVQRLAGAWEIKVLNLRTDQVSRTEFDAVVVASGHFNDPYVPNIPGLVQFDQAHPGALLHSKFYRRPDKYAGKKVIIIGNSASGIDLTAQLSRVAKLPVIISEKEKQVGLEPPSNTNSTVHLPEITQFQAKGRTIHFANGNIETEVDAVIFCTGFHYSYPFLQSLEPGIIDPKGGYVKHLWENMLYTADPTLAFLSVPQRGIPFPLVETQSAVISRIWSGRLSPPSEAEMESWVKEEHFQKGEGKPIHIINFPEDVKYMERLYDLSATAVRALELGLENGGDGKRPPRWDPQQVWIRGKVGEIKQASRLAGDRRFNITSHEELGFFYEEPNENGENGTA</sequence>
<evidence type="ECO:0000256" key="4">
    <source>
        <dbReference type="ARBA" id="ARBA00022827"/>
    </source>
</evidence>
<dbReference type="GO" id="GO:0050660">
    <property type="term" value="F:flavin adenine dinucleotide binding"/>
    <property type="evidence" value="ECO:0007669"/>
    <property type="project" value="InterPro"/>
</dbReference>
<keyword evidence="3" id="KW-0285">Flavoprotein</keyword>
<comment type="similarity">
    <text evidence="2">Belongs to the FMO family.</text>
</comment>
<dbReference type="Proteomes" id="UP000736672">
    <property type="component" value="Unassembled WGS sequence"/>
</dbReference>
<protein>
    <recommendedName>
        <fullName evidence="10">Thiol-specific monooxygenase</fullName>
    </recommendedName>
</protein>
<dbReference type="PIRSF" id="PIRSF000332">
    <property type="entry name" value="FMO"/>
    <property type="match status" value="1"/>
</dbReference>
<dbReference type="PRINTS" id="PR00370">
    <property type="entry name" value="FMOXYGENASE"/>
</dbReference>
<dbReference type="Pfam" id="PF13450">
    <property type="entry name" value="NAD_binding_8"/>
    <property type="match status" value="1"/>
</dbReference>
<keyword evidence="4" id="KW-0274">FAD</keyword>
<comment type="cofactor">
    <cofactor evidence="1">
        <name>FAD</name>
        <dbReference type="ChEBI" id="CHEBI:57692"/>
    </cofactor>
</comment>
<evidence type="ECO:0000256" key="7">
    <source>
        <dbReference type="ARBA" id="ARBA00023033"/>
    </source>
</evidence>
<dbReference type="InterPro" id="IPR020946">
    <property type="entry name" value="Flavin_mOase-like"/>
</dbReference>
<dbReference type="PANTHER" id="PTHR23023">
    <property type="entry name" value="DIMETHYLANILINE MONOOXYGENASE"/>
    <property type="match status" value="1"/>
</dbReference>
<dbReference type="FunFam" id="3.50.50.60:FF:000138">
    <property type="entry name" value="Flavin-containing monooxygenase"/>
    <property type="match status" value="1"/>
</dbReference>
<gene>
    <name evidence="8" type="ORF">B0J15DRAFT_405402</name>
</gene>
<keyword evidence="7" id="KW-0503">Monooxygenase</keyword>
<dbReference type="GO" id="GO:0004499">
    <property type="term" value="F:N,N-dimethylaniline monooxygenase activity"/>
    <property type="evidence" value="ECO:0007669"/>
    <property type="project" value="InterPro"/>
</dbReference>
<dbReference type="InterPro" id="IPR036188">
    <property type="entry name" value="FAD/NAD-bd_sf"/>
</dbReference>
<reference evidence="8" key="1">
    <citation type="journal article" date="2021" name="Nat. Commun.">
        <title>Genetic determinants of endophytism in the Arabidopsis root mycobiome.</title>
        <authorList>
            <person name="Mesny F."/>
            <person name="Miyauchi S."/>
            <person name="Thiergart T."/>
            <person name="Pickel B."/>
            <person name="Atanasova L."/>
            <person name="Karlsson M."/>
            <person name="Huettel B."/>
            <person name="Barry K.W."/>
            <person name="Haridas S."/>
            <person name="Chen C."/>
            <person name="Bauer D."/>
            <person name="Andreopoulos W."/>
            <person name="Pangilinan J."/>
            <person name="LaButti K."/>
            <person name="Riley R."/>
            <person name="Lipzen A."/>
            <person name="Clum A."/>
            <person name="Drula E."/>
            <person name="Henrissat B."/>
            <person name="Kohler A."/>
            <person name="Grigoriev I.V."/>
            <person name="Martin F.M."/>
            <person name="Hacquard S."/>
        </authorList>
    </citation>
    <scope>NUCLEOTIDE SEQUENCE</scope>
    <source>
        <strain evidence="8">FSSC 5 MPI-SDFR-AT-0091</strain>
    </source>
</reference>
<dbReference type="SUPFAM" id="SSF51905">
    <property type="entry name" value="FAD/NAD(P)-binding domain"/>
    <property type="match status" value="2"/>
</dbReference>
<organism evidence="8 9">
    <name type="scientific">Fusarium solani</name>
    <name type="common">Filamentous fungus</name>
    <dbReference type="NCBI Taxonomy" id="169388"/>
    <lineage>
        <taxon>Eukaryota</taxon>
        <taxon>Fungi</taxon>
        <taxon>Dikarya</taxon>
        <taxon>Ascomycota</taxon>
        <taxon>Pezizomycotina</taxon>
        <taxon>Sordariomycetes</taxon>
        <taxon>Hypocreomycetidae</taxon>
        <taxon>Hypocreales</taxon>
        <taxon>Nectriaceae</taxon>
        <taxon>Fusarium</taxon>
        <taxon>Fusarium solani species complex</taxon>
    </lineage>
</organism>
<evidence type="ECO:0000256" key="3">
    <source>
        <dbReference type="ARBA" id="ARBA00022630"/>
    </source>
</evidence>
<dbReference type="OrthoDB" id="66881at2759"/>
<evidence type="ECO:0000256" key="5">
    <source>
        <dbReference type="ARBA" id="ARBA00022857"/>
    </source>
</evidence>
<dbReference type="Gene3D" id="3.50.50.60">
    <property type="entry name" value="FAD/NAD(P)-binding domain"/>
    <property type="match status" value="2"/>
</dbReference>
<keyword evidence="5" id="KW-0521">NADP</keyword>
<dbReference type="AlphaFoldDB" id="A0A9P9K0R2"/>
<name>A0A9P9K0R2_FUSSL</name>
<evidence type="ECO:0000256" key="1">
    <source>
        <dbReference type="ARBA" id="ARBA00001974"/>
    </source>
</evidence>
<evidence type="ECO:0000256" key="2">
    <source>
        <dbReference type="ARBA" id="ARBA00009183"/>
    </source>
</evidence>
<accession>A0A9P9K0R2</accession>
<dbReference type="GO" id="GO:0050661">
    <property type="term" value="F:NADP binding"/>
    <property type="evidence" value="ECO:0007669"/>
    <property type="project" value="InterPro"/>
</dbReference>